<evidence type="ECO:0000313" key="10">
    <source>
        <dbReference type="EMBL" id="CUQ92244.1"/>
    </source>
</evidence>
<keyword evidence="6 8" id="KW-0472">Membrane</keyword>
<feature type="transmembrane region" description="Helical" evidence="8">
    <location>
        <begin position="12"/>
        <end position="36"/>
    </location>
</feature>
<feature type="transmembrane region" description="Helical" evidence="8">
    <location>
        <begin position="111"/>
        <end position="129"/>
    </location>
</feature>
<protein>
    <submittedName>
        <fullName evidence="10">Putative colanic biosynthesis UDP-glucose lipid carrier transferase</fullName>
    </submittedName>
</protein>
<proteinExistence type="inferred from homology"/>
<dbReference type="PANTHER" id="PTHR30576:SF20">
    <property type="entry name" value="QUINOVOSAMINEPHOSPHOTRANSFERAE-RELATED"/>
    <property type="match status" value="1"/>
</dbReference>
<evidence type="ECO:0000256" key="8">
    <source>
        <dbReference type="SAM" id="Phobius"/>
    </source>
</evidence>
<evidence type="ECO:0000256" key="2">
    <source>
        <dbReference type="ARBA" id="ARBA00006464"/>
    </source>
</evidence>
<evidence type="ECO:0000259" key="9">
    <source>
        <dbReference type="Pfam" id="PF02397"/>
    </source>
</evidence>
<name>A0A174ZY91_9FIRM</name>
<dbReference type="Proteomes" id="UP000095662">
    <property type="component" value="Unassembled WGS sequence"/>
</dbReference>
<organism evidence="10 11">
    <name type="scientific">[Eubacterium] siraeum</name>
    <dbReference type="NCBI Taxonomy" id="39492"/>
    <lineage>
        <taxon>Bacteria</taxon>
        <taxon>Bacillati</taxon>
        <taxon>Bacillota</taxon>
        <taxon>Clostridia</taxon>
        <taxon>Eubacteriales</taxon>
        <taxon>Oscillospiraceae</taxon>
        <taxon>Oscillospiraceae incertae sedis</taxon>
    </lineage>
</organism>
<sequence>MNKDKEKYKRTALIVDALVLLTWETSTFGIIWLNYYNSEMAFSFFRKGNWLLFGLYFAILYVFSRIYKGLKIGSHKTTDIIVSQILATLCTNFITYIQICLISRSMLDPRPLLVGTLYQAVVIALWAFISGKIFRALYPAKNVIMIYGLEQPARMLVEKMSKRYDKYNITRMMNVSEGLEAITAEIPNYDGVVICDTPNEIRNDILKFCFKTSIRTYLVPKISDIIVRGGDNMELFDTPLIISKNYGLGIEQRFFKRCFDILLSSIGIIIASPFMLITAVAIKLCDHGPVLYKQVRLTKDGKEFKLLKFRSMVVNAESDGVARLASDGDKRVTPVGKFIRKVRLDELPQLFNIFKGDMSVVGPRPERPEISREYEKEMPEFAFRLKVKAGLTGNAQVVGKYNTTPYDKLKLDLMYIEKYTLAKDILLILKTVKIIFMPEESTEGIKEGYITPLQKGEDAQSKEGNDNNGNIQ</sequence>
<feature type="compositionally biased region" description="Basic and acidic residues" evidence="7">
    <location>
        <begin position="455"/>
        <end position="465"/>
    </location>
</feature>
<keyword evidence="3 10" id="KW-0808">Transferase</keyword>
<dbReference type="NCBIfam" id="TIGR03025">
    <property type="entry name" value="EPS_sugtrans"/>
    <property type="match status" value="1"/>
</dbReference>
<feature type="domain" description="Bacterial sugar transferase" evidence="9">
    <location>
        <begin position="256"/>
        <end position="436"/>
    </location>
</feature>
<evidence type="ECO:0000256" key="7">
    <source>
        <dbReference type="SAM" id="MobiDB-lite"/>
    </source>
</evidence>
<dbReference type="EMBL" id="CZBY01000029">
    <property type="protein sequence ID" value="CUQ92244.1"/>
    <property type="molecule type" value="Genomic_DNA"/>
</dbReference>
<keyword evidence="4 8" id="KW-0812">Transmembrane</keyword>
<dbReference type="OrthoDB" id="9808602at2"/>
<feature type="region of interest" description="Disordered" evidence="7">
    <location>
        <begin position="449"/>
        <end position="472"/>
    </location>
</feature>
<evidence type="ECO:0000256" key="3">
    <source>
        <dbReference type="ARBA" id="ARBA00022679"/>
    </source>
</evidence>
<evidence type="ECO:0000256" key="5">
    <source>
        <dbReference type="ARBA" id="ARBA00022989"/>
    </source>
</evidence>
<keyword evidence="5 8" id="KW-1133">Transmembrane helix</keyword>
<dbReference type="InterPro" id="IPR017475">
    <property type="entry name" value="EPS_sugar_tfrase"/>
</dbReference>
<feature type="transmembrane region" description="Helical" evidence="8">
    <location>
        <begin position="79"/>
        <end position="99"/>
    </location>
</feature>
<dbReference type="Pfam" id="PF02397">
    <property type="entry name" value="Bac_transf"/>
    <property type="match status" value="1"/>
</dbReference>
<evidence type="ECO:0000256" key="6">
    <source>
        <dbReference type="ARBA" id="ARBA00023136"/>
    </source>
</evidence>
<evidence type="ECO:0000313" key="11">
    <source>
        <dbReference type="Proteomes" id="UP000095662"/>
    </source>
</evidence>
<feature type="transmembrane region" description="Helical" evidence="8">
    <location>
        <begin position="48"/>
        <end position="67"/>
    </location>
</feature>
<accession>A0A174ZY91</accession>
<dbReference type="GO" id="GO:0016020">
    <property type="term" value="C:membrane"/>
    <property type="evidence" value="ECO:0007669"/>
    <property type="project" value="UniProtKB-SubCell"/>
</dbReference>
<comment type="similarity">
    <text evidence="2">Belongs to the bacterial sugar transferase family.</text>
</comment>
<evidence type="ECO:0000256" key="4">
    <source>
        <dbReference type="ARBA" id="ARBA00022692"/>
    </source>
</evidence>
<gene>
    <name evidence="10" type="primary">wcaJ</name>
    <name evidence="10" type="ORF">ERS852540_02490</name>
</gene>
<dbReference type="STRING" id="39492.ERS852540_02490"/>
<evidence type="ECO:0000256" key="1">
    <source>
        <dbReference type="ARBA" id="ARBA00004141"/>
    </source>
</evidence>
<reference evidence="10 11" key="1">
    <citation type="submission" date="2015-09" db="EMBL/GenBank/DDBJ databases">
        <authorList>
            <consortium name="Pathogen Informatics"/>
        </authorList>
    </citation>
    <scope>NUCLEOTIDE SEQUENCE [LARGE SCALE GENOMIC DNA]</scope>
    <source>
        <strain evidence="10 11">2789STDY5834928</strain>
    </source>
</reference>
<dbReference type="InterPro" id="IPR003362">
    <property type="entry name" value="Bact_transf"/>
</dbReference>
<dbReference type="AlphaFoldDB" id="A0A174ZY91"/>
<feature type="transmembrane region" description="Helical" evidence="8">
    <location>
        <begin position="261"/>
        <end position="282"/>
    </location>
</feature>
<comment type="subcellular location">
    <subcellularLocation>
        <location evidence="1">Membrane</location>
        <topology evidence="1">Multi-pass membrane protein</topology>
    </subcellularLocation>
</comment>
<dbReference type="PANTHER" id="PTHR30576">
    <property type="entry name" value="COLANIC BIOSYNTHESIS UDP-GLUCOSE LIPID CARRIER TRANSFERASE"/>
    <property type="match status" value="1"/>
</dbReference>
<dbReference type="GO" id="GO:0016780">
    <property type="term" value="F:phosphotransferase activity, for other substituted phosphate groups"/>
    <property type="evidence" value="ECO:0007669"/>
    <property type="project" value="TreeGrafter"/>
</dbReference>